<proteinExistence type="predicted"/>
<keyword evidence="2" id="KW-1185">Reference proteome</keyword>
<evidence type="ECO:0000313" key="2">
    <source>
        <dbReference type="Proteomes" id="UP000886520"/>
    </source>
</evidence>
<dbReference type="Proteomes" id="UP000886520">
    <property type="component" value="Chromosome 8"/>
</dbReference>
<dbReference type="EMBL" id="JABFUD020000008">
    <property type="protein sequence ID" value="KAI5076444.1"/>
    <property type="molecule type" value="Genomic_DNA"/>
</dbReference>
<sequence length="78" mass="8775">MSGAIEIFRVEHTLRILLLIHLFHGIKGRGTLKESLKTSRKKTLKQLLAVDPMASLELRSSISSSLNGSLYFEYKNTS</sequence>
<organism evidence="1 2">
    <name type="scientific">Adiantum capillus-veneris</name>
    <name type="common">Maidenhair fern</name>
    <dbReference type="NCBI Taxonomy" id="13818"/>
    <lineage>
        <taxon>Eukaryota</taxon>
        <taxon>Viridiplantae</taxon>
        <taxon>Streptophyta</taxon>
        <taxon>Embryophyta</taxon>
        <taxon>Tracheophyta</taxon>
        <taxon>Polypodiopsida</taxon>
        <taxon>Polypodiidae</taxon>
        <taxon>Polypodiales</taxon>
        <taxon>Pteridineae</taxon>
        <taxon>Pteridaceae</taxon>
        <taxon>Vittarioideae</taxon>
        <taxon>Adiantum</taxon>
    </lineage>
</organism>
<accession>A0A9D4UYP9</accession>
<protein>
    <submittedName>
        <fullName evidence="1">Uncharacterized protein</fullName>
    </submittedName>
</protein>
<dbReference type="AlphaFoldDB" id="A0A9D4UYP9"/>
<evidence type="ECO:0000313" key="1">
    <source>
        <dbReference type="EMBL" id="KAI5076444.1"/>
    </source>
</evidence>
<dbReference type="OrthoDB" id="787137at2759"/>
<reference evidence="1" key="1">
    <citation type="submission" date="2021-01" db="EMBL/GenBank/DDBJ databases">
        <title>Adiantum capillus-veneris genome.</title>
        <authorList>
            <person name="Fang Y."/>
            <person name="Liao Q."/>
        </authorList>
    </citation>
    <scope>NUCLEOTIDE SEQUENCE</scope>
    <source>
        <strain evidence="1">H3</strain>
        <tissue evidence="1">Leaf</tissue>
    </source>
</reference>
<comment type="caution">
    <text evidence="1">The sequence shown here is derived from an EMBL/GenBank/DDBJ whole genome shotgun (WGS) entry which is preliminary data.</text>
</comment>
<gene>
    <name evidence="1" type="ORF">GOP47_0008509</name>
</gene>
<name>A0A9D4UYP9_ADICA</name>